<dbReference type="InterPro" id="IPR029058">
    <property type="entry name" value="AB_hydrolase_fold"/>
</dbReference>
<dbReference type="AlphaFoldDB" id="A0A4R7JZK1"/>
<feature type="chain" id="PRO_5020280611" evidence="1">
    <location>
        <begin position="25"/>
        <end position="307"/>
    </location>
</feature>
<dbReference type="InterPro" id="IPR000073">
    <property type="entry name" value="AB_hydrolase_1"/>
</dbReference>
<dbReference type="OrthoDB" id="2004167at2"/>
<gene>
    <name evidence="3" type="ORF">DES49_1218</name>
</gene>
<feature type="signal peptide" evidence="1">
    <location>
        <begin position="1"/>
        <end position="24"/>
    </location>
</feature>
<dbReference type="Gene3D" id="3.40.50.1820">
    <property type="entry name" value="alpha/beta hydrolase"/>
    <property type="match status" value="1"/>
</dbReference>
<dbReference type="EMBL" id="SOAX01000002">
    <property type="protein sequence ID" value="TDT43404.1"/>
    <property type="molecule type" value="Genomic_DNA"/>
</dbReference>
<keyword evidence="1" id="KW-0732">Signal</keyword>
<evidence type="ECO:0000313" key="3">
    <source>
        <dbReference type="EMBL" id="TDT43404.1"/>
    </source>
</evidence>
<organism evidence="3 4">
    <name type="scientific">Halospina denitrificans</name>
    <dbReference type="NCBI Taxonomy" id="332522"/>
    <lineage>
        <taxon>Bacteria</taxon>
        <taxon>Pseudomonadati</taxon>
        <taxon>Pseudomonadota</taxon>
        <taxon>Gammaproteobacteria</taxon>
        <taxon>Halospina</taxon>
    </lineage>
</organism>
<proteinExistence type="predicted"/>
<accession>A0A4R7JZK1</accession>
<dbReference type="SUPFAM" id="SSF53474">
    <property type="entry name" value="alpha/beta-Hydrolases"/>
    <property type="match status" value="1"/>
</dbReference>
<dbReference type="Pfam" id="PF00561">
    <property type="entry name" value="Abhydrolase_1"/>
    <property type="match status" value="1"/>
</dbReference>
<reference evidence="3 4" key="1">
    <citation type="submission" date="2019-03" db="EMBL/GenBank/DDBJ databases">
        <title>Genomic Encyclopedia of Type Strains, Phase IV (KMG-IV): sequencing the most valuable type-strain genomes for metagenomic binning, comparative biology and taxonomic classification.</title>
        <authorList>
            <person name="Goeker M."/>
        </authorList>
    </citation>
    <scope>NUCLEOTIDE SEQUENCE [LARGE SCALE GENOMIC DNA]</scope>
    <source>
        <strain evidence="3 4">DSM 15505</strain>
    </source>
</reference>
<name>A0A4R7JZK1_9GAMM</name>
<protein>
    <submittedName>
        <fullName evidence="3">Triacylglycerol lipase</fullName>
    </submittedName>
</protein>
<evidence type="ECO:0000256" key="1">
    <source>
        <dbReference type="SAM" id="SignalP"/>
    </source>
</evidence>
<sequence>MRQFKLSLLLLCAVIIGAPSSALASYTDTKHPIVLVHGLAGFDTVGGLVNYFHSIPYQLERSGATVHTVSVSFVNDSWTRGEQLRDQLYALPGQKFNLIGHSQGSPTSRVAAHLAPEKVASVTSVNGVNKGSKVADVLRGVLPPDSSIEGGVSAIADAAGSLINELTGSDNPQDGVAALETLTTPGTNAINDATQWRGVNRGSCAGTQETYHINGHPVRYFSWGGGGRWTNALDATDPFLVTTGLVFNQRNDGLVSTCSMKLGNVIGTHYTMNHIDAVNHLFGLRSIWTNPVSLYRSHANRLKNRGL</sequence>
<dbReference type="RefSeq" id="WP_133735474.1">
    <property type="nucleotide sequence ID" value="NZ_SOAX01000002.1"/>
</dbReference>
<evidence type="ECO:0000259" key="2">
    <source>
        <dbReference type="Pfam" id="PF00561"/>
    </source>
</evidence>
<feature type="domain" description="AB hydrolase-1" evidence="2">
    <location>
        <begin position="32"/>
        <end position="130"/>
    </location>
</feature>
<comment type="caution">
    <text evidence="3">The sequence shown here is derived from an EMBL/GenBank/DDBJ whole genome shotgun (WGS) entry which is preliminary data.</text>
</comment>
<keyword evidence="4" id="KW-1185">Reference proteome</keyword>
<dbReference type="Proteomes" id="UP000295830">
    <property type="component" value="Unassembled WGS sequence"/>
</dbReference>
<evidence type="ECO:0000313" key="4">
    <source>
        <dbReference type="Proteomes" id="UP000295830"/>
    </source>
</evidence>